<dbReference type="OrthoDB" id="9792889at2"/>
<dbReference type="AlphaFoldDB" id="A0A4P6JPT4"/>
<evidence type="ECO:0000256" key="7">
    <source>
        <dbReference type="ARBA" id="ARBA00023136"/>
    </source>
</evidence>
<dbReference type="GO" id="GO:0022857">
    <property type="term" value="F:transmembrane transporter activity"/>
    <property type="evidence" value="ECO:0007669"/>
    <property type="project" value="InterPro"/>
</dbReference>
<keyword evidence="7 8" id="KW-0472">Membrane</keyword>
<name>A0A4P6JPT4_KTERU</name>
<comment type="subcellular location">
    <subcellularLocation>
        <location evidence="1">Cell membrane</location>
        <topology evidence="1">Multi-pass membrane protein</topology>
    </subcellularLocation>
</comment>
<dbReference type="Pfam" id="PF01032">
    <property type="entry name" value="FecCD"/>
    <property type="match status" value="1"/>
</dbReference>
<feature type="transmembrane region" description="Helical" evidence="8">
    <location>
        <begin position="214"/>
        <end position="237"/>
    </location>
</feature>
<dbReference type="CDD" id="cd06550">
    <property type="entry name" value="TM_ABC_iron-siderophores_like"/>
    <property type="match status" value="1"/>
</dbReference>
<organism evidence="9 10">
    <name type="scientific">Ktedonosporobacter rubrisoli</name>
    <dbReference type="NCBI Taxonomy" id="2509675"/>
    <lineage>
        <taxon>Bacteria</taxon>
        <taxon>Bacillati</taxon>
        <taxon>Chloroflexota</taxon>
        <taxon>Ktedonobacteria</taxon>
        <taxon>Ktedonobacterales</taxon>
        <taxon>Ktedonosporobacteraceae</taxon>
        <taxon>Ktedonosporobacter</taxon>
    </lineage>
</organism>
<feature type="transmembrane region" description="Helical" evidence="8">
    <location>
        <begin position="257"/>
        <end position="286"/>
    </location>
</feature>
<dbReference type="PANTHER" id="PTHR30472">
    <property type="entry name" value="FERRIC ENTEROBACTIN TRANSPORT SYSTEM PERMEASE PROTEIN"/>
    <property type="match status" value="1"/>
</dbReference>
<evidence type="ECO:0000256" key="6">
    <source>
        <dbReference type="ARBA" id="ARBA00022989"/>
    </source>
</evidence>
<dbReference type="SUPFAM" id="SSF81345">
    <property type="entry name" value="ABC transporter involved in vitamin B12 uptake, BtuC"/>
    <property type="match status" value="1"/>
</dbReference>
<sequence length="361" mass="38859">MHSRGFMLMRLFYLSSQFKKKIRRFPALILITSLLVFLVFTLHIALGSISLSLSDTIVALFHPRANALATIVIWHLRLPRTLIGLMAGAMFGLAGVLLQCITRNPLAEPGTMGITSGSILMIVAWFSFLPISAQSILFLPLVAFIGGLGAGGLIYILNWYGKTDPLRLALLGVVVNAVLQSGTVLLLIFSHQLLDGLLLWLIGSLNGRTWDHWAVLWPWAVLTFPLAIASAAVANALSLGDEVARGLGLRVEAMRVLLFLLATLLAAAAISAMGGIAFIGLIGPHIARKLVGSDNRRVFLLSPLLTAGLLLVADIIARLLLLHIPWFSSASTLPVGVVTALLGAPFFLYLSSYTAKRSRQG</sequence>
<keyword evidence="3" id="KW-0813">Transport</keyword>
<dbReference type="Gene3D" id="1.10.3470.10">
    <property type="entry name" value="ABC transporter involved in vitamin B12 uptake, BtuC"/>
    <property type="match status" value="1"/>
</dbReference>
<dbReference type="InterPro" id="IPR000522">
    <property type="entry name" value="ABC_transptr_permease_BtuC"/>
</dbReference>
<dbReference type="GO" id="GO:0005886">
    <property type="term" value="C:plasma membrane"/>
    <property type="evidence" value="ECO:0007669"/>
    <property type="project" value="UniProtKB-SubCell"/>
</dbReference>
<comment type="similarity">
    <text evidence="2">Belongs to the binding-protein-dependent transport system permease family. FecCD subfamily.</text>
</comment>
<dbReference type="PANTHER" id="PTHR30472:SF24">
    <property type="entry name" value="FERRIC ENTEROBACTIN TRANSPORT SYSTEM PERMEASE PROTEIN FEPG"/>
    <property type="match status" value="1"/>
</dbReference>
<protein>
    <submittedName>
        <fullName evidence="9">Iron ABC transporter permease</fullName>
    </submittedName>
</protein>
<feature type="transmembrane region" description="Helical" evidence="8">
    <location>
        <begin position="136"/>
        <end position="157"/>
    </location>
</feature>
<evidence type="ECO:0000313" key="9">
    <source>
        <dbReference type="EMBL" id="QBD77399.1"/>
    </source>
</evidence>
<dbReference type="FunFam" id="1.10.3470.10:FF:000001">
    <property type="entry name" value="Vitamin B12 ABC transporter permease BtuC"/>
    <property type="match status" value="1"/>
</dbReference>
<accession>A0A4P6JPT4</accession>
<evidence type="ECO:0000256" key="8">
    <source>
        <dbReference type="SAM" id="Phobius"/>
    </source>
</evidence>
<evidence type="ECO:0000256" key="3">
    <source>
        <dbReference type="ARBA" id="ARBA00022448"/>
    </source>
</evidence>
<evidence type="ECO:0000256" key="4">
    <source>
        <dbReference type="ARBA" id="ARBA00022475"/>
    </source>
</evidence>
<feature type="transmembrane region" description="Helical" evidence="8">
    <location>
        <begin position="298"/>
        <end position="320"/>
    </location>
</feature>
<keyword evidence="6 8" id="KW-1133">Transmembrane helix</keyword>
<dbReference type="GO" id="GO:0033214">
    <property type="term" value="P:siderophore-iron import into cell"/>
    <property type="evidence" value="ECO:0007669"/>
    <property type="project" value="TreeGrafter"/>
</dbReference>
<dbReference type="Proteomes" id="UP000290365">
    <property type="component" value="Chromosome"/>
</dbReference>
<dbReference type="KEGG" id="kbs:EPA93_15925"/>
<dbReference type="EMBL" id="CP035758">
    <property type="protein sequence ID" value="QBD77399.1"/>
    <property type="molecule type" value="Genomic_DNA"/>
</dbReference>
<gene>
    <name evidence="9" type="ORF">EPA93_15925</name>
</gene>
<feature type="transmembrane region" description="Helical" evidence="8">
    <location>
        <begin position="110"/>
        <end position="129"/>
    </location>
</feature>
<proteinExistence type="inferred from homology"/>
<keyword evidence="10" id="KW-1185">Reference proteome</keyword>
<feature type="transmembrane region" description="Helical" evidence="8">
    <location>
        <begin position="177"/>
        <end position="202"/>
    </location>
</feature>
<feature type="transmembrane region" description="Helical" evidence="8">
    <location>
        <begin position="81"/>
        <end position="98"/>
    </location>
</feature>
<evidence type="ECO:0000256" key="5">
    <source>
        <dbReference type="ARBA" id="ARBA00022692"/>
    </source>
</evidence>
<keyword evidence="4" id="KW-1003">Cell membrane</keyword>
<keyword evidence="5 8" id="KW-0812">Transmembrane</keyword>
<evidence type="ECO:0000256" key="2">
    <source>
        <dbReference type="ARBA" id="ARBA00007935"/>
    </source>
</evidence>
<reference evidence="9 10" key="1">
    <citation type="submission" date="2019-01" db="EMBL/GenBank/DDBJ databases">
        <title>Ktedonosporobacter rubrisoli SCAWS-G2.</title>
        <authorList>
            <person name="Huang Y."/>
            <person name="Yan B."/>
        </authorList>
    </citation>
    <scope>NUCLEOTIDE SEQUENCE [LARGE SCALE GENOMIC DNA]</scope>
    <source>
        <strain evidence="9 10">SCAWS-G2</strain>
    </source>
</reference>
<feature type="transmembrane region" description="Helical" evidence="8">
    <location>
        <begin position="326"/>
        <end position="350"/>
    </location>
</feature>
<evidence type="ECO:0000313" key="10">
    <source>
        <dbReference type="Proteomes" id="UP000290365"/>
    </source>
</evidence>
<evidence type="ECO:0000256" key="1">
    <source>
        <dbReference type="ARBA" id="ARBA00004651"/>
    </source>
</evidence>
<dbReference type="InterPro" id="IPR037294">
    <property type="entry name" value="ABC_BtuC-like"/>
</dbReference>